<comment type="caution">
    <text evidence="1">The sequence shown here is derived from an EMBL/GenBank/DDBJ whole genome shotgun (WGS) entry which is preliminary data.</text>
</comment>
<keyword evidence="2" id="KW-1185">Reference proteome</keyword>
<dbReference type="STRING" id="765913.ThidrDRAFT_2842"/>
<protein>
    <submittedName>
        <fullName evidence="1">Uncharacterized protein</fullName>
    </submittedName>
</protein>
<accession>G2E3H9</accession>
<evidence type="ECO:0000313" key="1">
    <source>
        <dbReference type="EMBL" id="EGV30092.1"/>
    </source>
</evidence>
<gene>
    <name evidence="1" type="ORF">ThidrDRAFT_2842</name>
</gene>
<reference evidence="1 2" key="1">
    <citation type="submission" date="2011-06" db="EMBL/GenBank/DDBJ databases">
        <title>The draft genome of Thiorhodococcus drewsii AZ1.</title>
        <authorList>
            <consortium name="US DOE Joint Genome Institute (JGI-PGF)"/>
            <person name="Lucas S."/>
            <person name="Han J."/>
            <person name="Lapidus A."/>
            <person name="Cheng J.-F."/>
            <person name="Goodwin L."/>
            <person name="Pitluck S."/>
            <person name="Peters L."/>
            <person name="Land M.L."/>
            <person name="Hauser L."/>
            <person name="Vogl K."/>
            <person name="Liu Z."/>
            <person name="Imhoff J."/>
            <person name="Thiel V."/>
            <person name="Frigaard N.-U."/>
            <person name="Bryant D.A."/>
            <person name="Woyke T.J."/>
        </authorList>
    </citation>
    <scope>NUCLEOTIDE SEQUENCE [LARGE SCALE GENOMIC DNA]</scope>
    <source>
        <strain evidence="1 2">AZ1</strain>
    </source>
</reference>
<proteinExistence type="predicted"/>
<evidence type="ECO:0000313" key="2">
    <source>
        <dbReference type="Proteomes" id="UP000004200"/>
    </source>
</evidence>
<organism evidence="1 2">
    <name type="scientific">Thiorhodococcus drewsii AZ1</name>
    <dbReference type="NCBI Taxonomy" id="765913"/>
    <lineage>
        <taxon>Bacteria</taxon>
        <taxon>Pseudomonadati</taxon>
        <taxon>Pseudomonadota</taxon>
        <taxon>Gammaproteobacteria</taxon>
        <taxon>Chromatiales</taxon>
        <taxon>Chromatiaceae</taxon>
        <taxon>Thiorhodococcus</taxon>
    </lineage>
</organism>
<dbReference type="AlphaFoldDB" id="G2E3H9"/>
<dbReference type="EMBL" id="AFWT01000020">
    <property type="protein sequence ID" value="EGV30092.1"/>
    <property type="molecule type" value="Genomic_DNA"/>
</dbReference>
<sequence>MLAVMARASLPQLKVWGMARPLLRVMMALGVVNLAESTGTNRPIRLSLKGGLLTVMDTRPPCLQSLDLGLVPPMPNTPIRRTLCLACLRGRCLIGHSLPPIRRVMDLVQGPKQAVDRL</sequence>
<name>G2E3H9_9GAMM</name>
<dbReference type="Proteomes" id="UP000004200">
    <property type="component" value="Unassembled WGS sequence"/>
</dbReference>